<feature type="transmembrane region" description="Helical" evidence="1">
    <location>
        <begin position="52"/>
        <end position="70"/>
    </location>
</feature>
<feature type="transmembrane region" description="Helical" evidence="1">
    <location>
        <begin position="249"/>
        <end position="267"/>
    </location>
</feature>
<dbReference type="EMBL" id="SHKW01000001">
    <property type="protein sequence ID" value="RZU38837.1"/>
    <property type="molecule type" value="Genomic_DNA"/>
</dbReference>
<feature type="transmembrane region" description="Helical" evidence="1">
    <location>
        <begin position="203"/>
        <end position="221"/>
    </location>
</feature>
<organism evidence="2 3">
    <name type="scientific">Edaphobacter modestus</name>
    <dbReference type="NCBI Taxonomy" id="388466"/>
    <lineage>
        <taxon>Bacteria</taxon>
        <taxon>Pseudomonadati</taxon>
        <taxon>Acidobacteriota</taxon>
        <taxon>Terriglobia</taxon>
        <taxon>Terriglobales</taxon>
        <taxon>Acidobacteriaceae</taxon>
        <taxon>Edaphobacter</taxon>
    </lineage>
</organism>
<dbReference type="Proteomes" id="UP000292958">
    <property type="component" value="Unassembled WGS sequence"/>
</dbReference>
<proteinExistence type="predicted"/>
<feature type="transmembrane region" description="Helical" evidence="1">
    <location>
        <begin position="118"/>
        <end position="135"/>
    </location>
</feature>
<keyword evidence="3" id="KW-1185">Reference proteome</keyword>
<evidence type="ECO:0000256" key="1">
    <source>
        <dbReference type="SAM" id="Phobius"/>
    </source>
</evidence>
<gene>
    <name evidence="2" type="ORF">BDD14_0123</name>
</gene>
<dbReference type="AlphaFoldDB" id="A0A4Q7YMN1"/>
<protein>
    <submittedName>
        <fullName evidence="2">Uncharacterized protein</fullName>
    </submittedName>
</protein>
<name>A0A4Q7YMN1_9BACT</name>
<evidence type="ECO:0000313" key="2">
    <source>
        <dbReference type="EMBL" id="RZU38837.1"/>
    </source>
</evidence>
<evidence type="ECO:0000313" key="3">
    <source>
        <dbReference type="Proteomes" id="UP000292958"/>
    </source>
</evidence>
<sequence>MAALSGESGRDITVTTTQKEKERRWISAPGASLIRIYDNCFSDVGKGALKRLVMKISITGFSAHLGLIFLGHCLSHPPLLVEAVGNNYLAAISTPFNLVLFYEVLTLIAALPASTTRSIANQFEIVSLIFVRDVFRDLSAVNEPNWLRIHPDQGLPLFFDMWAGLAMFVLVTVFQQVAQRQVRMPRTAALTASREKFIAQKKLVALGLTVLLLSLAAYHLGRFTMHAWVALLTGNAITLRSTSLFYNDLFTVMIFTDVLILILSLVISGRYEMVFRNAAFVISIILIRSSLTEERPYGAVIALSAMVFGILTLLVFNYHSRIRASELQNTGKHH</sequence>
<feature type="transmembrane region" description="Helical" evidence="1">
    <location>
        <begin position="297"/>
        <end position="318"/>
    </location>
</feature>
<keyword evidence="1" id="KW-0472">Membrane</keyword>
<comment type="caution">
    <text evidence="2">The sequence shown here is derived from an EMBL/GenBank/DDBJ whole genome shotgun (WGS) entry which is preliminary data.</text>
</comment>
<keyword evidence="1" id="KW-0812">Transmembrane</keyword>
<feature type="transmembrane region" description="Helical" evidence="1">
    <location>
        <begin position="274"/>
        <end position="291"/>
    </location>
</feature>
<feature type="transmembrane region" description="Helical" evidence="1">
    <location>
        <begin position="90"/>
        <end position="111"/>
    </location>
</feature>
<keyword evidence="1" id="KW-1133">Transmembrane helix</keyword>
<feature type="transmembrane region" description="Helical" evidence="1">
    <location>
        <begin position="155"/>
        <end position="174"/>
    </location>
</feature>
<reference evidence="2 3" key="1">
    <citation type="submission" date="2019-02" db="EMBL/GenBank/DDBJ databases">
        <title>Genomic Encyclopedia of Archaeal and Bacterial Type Strains, Phase II (KMG-II): from individual species to whole genera.</title>
        <authorList>
            <person name="Goeker M."/>
        </authorList>
    </citation>
    <scope>NUCLEOTIDE SEQUENCE [LARGE SCALE GENOMIC DNA]</scope>
    <source>
        <strain evidence="2 3">DSM 18101</strain>
    </source>
</reference>
<accession>A0A4Q7YMN1</accession>